<sequence length="72" mass="8103">MSPEAQIDVQRELDGVVAEQEPLHWVVPLFVMAQAFGEETHGWPIFATQAEITSIVTSRKVVIPPGPEHWRL</sequence>
<evidence type="ECO:0000313" key="1">
    <source>
        <dbReference type="EMBL" id="OGF79047.1"/>
    </source>
</evidence>
<organism evidence="1 2">
    <name type="scientific">Candidatus Giovannonibacteria bacterium RIFCSPHIGHO2_02_43_13</name>
    <dbReference type="NCBI Taxonomy" id="1798330"/>
    <lineage>
        <taxon>Bacteria</taxon>
        <taxon>Candidatus Giovannoniibacteriota</taxon>
    </lineage>
</organism>
<dbReference type="AlphaFoldDB" id="A0A1F5WTS3"/>
<comment type="caution">
    <text evidence="1">The sequence shown here is derived from an EMBL/GenBank/DDBJ whole genome shotgun (WGS) entry which is preliminary data.</text>
</comment>
<name>A0A1F5WTS3_9BACT</name>
<accession>A0A1F5WTS3</accession>
<protein>
    <submittedName>
        <fullName evidence="1">Uncharacterized protein</fullName>
    </submittedName>
</protein>
<proteinExistence type="predicted"/>
<dbReference type="Proteomes" id="UP000178425">
    <property type="component" value="Unassembled WGS sequence"/>
</dbReference>
<reference evidence="1 2" key="1">
    <citation type="journal article" date="2016" name="Nat. Commun.">
        <title>Thousands of microbial genomes shed light on interconnected biogeochemical processes in an aquifer system.</title>
        <authorList>
            <person name="Anantharaman K."/>
            <person name="Brown C.T."/>
            <person name="Hug L.A."/>
            <person name="Sharon I."/>
            <person name="Castelle C.J."/>
            <person name="Probst A.J."/>
            <person name="Thomas B.C."/>
            <person name="Singh A."/>
            <person name="Wilkins M.J."/>
            <person name="Karaoz U."/>
            <person name="Brodie E.L."/>
            <person name="Williams K.H."/>
            <person name="Hubbard S.S."/>
            <person name="Banfield J.F."/>
        </authorList>
    </citation>
    <scope>NUCLEOTIDE SEQUENCE [LARGE SCALE GENOMIC DNA]</scope>
</reference>
<evidence type="ECO:0000313" key="2">
    <source>
        <dbReference type="Proteomes" id="UP000178425"/>
    </source>
</evidence>
<gene>
    <name evidence="1" type="ORF">A2W54_01795</name>
</gene>
<dbReference type="EMBL" id="MFHI01000011">
    <property type="protein sequence ID" value="OGF79047.1"/>
    <property type="molecule type" value="Genomic_DNA"/>
</dbReference>